<reference evidence="2 3" key="1">
    <citation type="submission" date="2023-01" db="EMBL/GenBank/DDBJ databases">
        <authorList>
            <person name="Kreplak J."/>
        </authorList>
    </citation>
    <scope>NUCLEOTIDE SEQUENCE [LARGE SCALE GENOMIC DNA]</scope>
</reference>
<evidence type="ECO:0000259" key="1">
    <source>
        <dbReference type="PROSITE" id="PS51514"/>
    </source>
</evidence>
<dbReference type="InterPro" id="IPR013591">
    <property type="entry name" value="Brevis_radix_dom"/>
</dbReference>
<evidence type="ECO:0000313" key="2">
    <source>
        <dbReference type="EMBL" id="CAI8618781.1"/>
    </source>
</evidence>
<accession>A0AAV1B854</accession>
<dbReference type="Proteomes" id="UP001157006">
    <property type="component" value="Chromosome 6"/>
</dbReference>
<dbReference type="EMBL" id="OX451741">
    <property type="protein sequence ID" value="CAI8618781.1"/>
    <property type="molecule type" value="Genomic_DNA"/>
</dbReference>
<sequence length="208" mass="23428">MKSPFTEAWHQRGNLEAQGKGLVWLPLGPGLPLLTEISFVLYSECVGYAMRLEKQCEVQNHEIQECEHKIEESWSVAKEEAAKCKEAKEVIKALALWLHALPGKDNHGIELKVVLQEFLPNLAPKQTKMNTPRNTNMDSLSNSPIVFYSALRSKLCRSMLLNNEKMMDNNANLIIPESQQDTANGLKVEWVEQYENGAYITLTTSPSG</sequence>
<proteinExistence type="predicted"/>
<dbReference type="PROSITE" id="PS51514">
    <property type="entry name" value="BRX"/>
    <property type="match status" value="1"/>
</dbReference>
<evidence type="ECO:0000313" key="3">
    <source>
        <dbReference type="Proteomes" id="UP001157006"/>
    </source>
</evidence>
<feature type="domain" description="BRX" evidence="1">
    <location>
        <begin position="188"/>
        <end position="208"/>
    </location>
</feature>
<gene>
    <name evidence="2" type="ORF">VFH_VI139600</name>
</gene>
<name>A0AAV1B854_VICFA</name>
<keyword evidence="3" id="KW-1185">Reference proteome</keyword>
<protein>
    <recommendedName>
        <fullName evidence="1">BRX domain-containing protein</fullName>
    </recommendedName>
</protein>
<organism evidence="2 3">
    <name type="scientific">Vicia faba</name>
    <name type="common">Broad bean</name>
    <name type="synonym">Faba vulgaris</name>
    <dbReference type="NCBI Taxonomy" id="3906"/>
    <lineage>
        <taxon>Eukaryota</taxon>
        <taxon>Viridiplantae</taxon>
        <taxon>Streptophyta</taxon>
        <taxon>Embryophyta</taxon>
        <taxon>Tracheophyta</taxon>
        <taxon>Spermatophyta</taxon>
        <taxon>Magnoliopsida</taxon>
        <taxon>eudicotyledons</taxon>
        <taxon>Gunneridae</taxon>
        <taxon>Pentapetalae</taxon>
        <taxon>rosids</taxon>
        <taxon>fabids</taxon>
        <taxon>Fabales</taxon>
        <taxon>Fabaceae</taxon>
        <taxon>Papilionoideae</taxon>
        <taxon>50 kb inversion clade</taxon>
        <taxon>NPAAA clade</taxon>
        <taxon>Hologalegina</taxon>
        <taxon>IRL clade</taxon>
        <taxon>Fabeae</taxon>
        <taxon>Vicia</taxon>
    </lineage>
</organism>
<dbReference type="AlphaFoldDB" id="A0AAV1B854"/>